<evidence type="ECO:0000256" key="1">
    <source>
        <dbReference type="ARBA" id="ARBA00004251"/>
    </source>
</evidence>
<evidence type="ECO:0000256" key="13">
    <source>
        <dbReference type="ARBA" id="ARBA00023157"/>
    </source>
</evidence>
<gene>
    <name evidence="18" type="ORF">SAMN04489841_1411</name>
</gene>
<evidence type="ECO:0000259" key="17">
    <source>
        <dbReference type="Pfam" id="PF12810"/>
    </source>
</evidence>
<feature type="compositionally biased region" description="Gly residues" evidence="16">
    <location>
        <begin position="132"/>
        <end position="142"/>
    </location>
</feature>
<dbReference type="GO" id="GO:0005886">
    <property type="term" value="C:plasma membrane"/>
    <property type="evidence" value="ECO:0007669"/>
    <property type="project" value="UniProtKB-SubCell"/>
</dbReference>
<dbReference type="STRING" id="1186196.SAMN04489841_1411"/>
<evidence type="ECO:0000256" key="4">
    <source>
        <dbReference type="ARBA" id="ARBA00022679"/>
    </source>
</evidence>
<dbReference type="OrthoDB" id="329111at2157"/>
<dbReference type="GO" id="GO:0004714">
    <property type="term" value="F:transmembrane receptor protein tyrosine kinase activity"/>
    <property type="evidence" value="ECO:0007669"/>
    <property type="project" value="UniProtKB-EC"/>
</dbReference>
<keyword evidence="10" id="KW-1133">Transmembrane helix</keyword>
<reference evidence="19" key="1">
    <citation type="submission" date="2016-10" db="EMBL/GenBank/DDBJ databases">
        <authorList>
            <person name="Varghese N."/>
            <person name="Submissions S."/>
        </authorList>
    </citation>
    <scope>NUCLEOTIDE SEQUENCE [LARGE SCALE GENOMIC DNA]</scope>
    <source>
        <strain evidence="19">DSM 25055</strain>
    </source>
</reference>
<accession>A0A1H9EZI5</accession>
<dbReference type="EMBL" id="FOFD01000002">
    <property type="protein sequence ID" value="SEQ30408.1"/>
    <property type="molecule type" value="Genomic_DNA"/>
</dbReference>
<keyword evidence="13" id="KW-1015">Disulfide bond</keyword>
<feature type="region of interest" description="Disordered" evidence="16">
    <location>
        <begin position="116"/>
        <end position="183"/>
    </location>
</feature>
<dbReference type="AlphaFoldDB" id="A0A1H9EZI5"/>
<proteinExistence type="predicted"/>
<keyword evidence="15" id="KW-0325">Glycoprotein</keyword>
<feature type="compositionally biased region" description="Gly residues" evidence="16">
    <location>
        <begin position="171"/>
        <end position="183"/>
    </location>
</feature>
<dbReference type="Pfam" id="PF12810">
    <property type="entry name" value="ALK_LTK_GRD"/>
    <property type="match status" value="1"/>
</dbReference>
<keyword evidence="7" id="KW-0547">Nucleotide-binding</keyword>
<keyword evidence="19" id="KW-1185">Reference proteome</keyword>
<evidence type="ECO:0000256" key="7">
    <source>
        <dbReference type="ARBA" id="ARBA00022741"/>
    </source>
</evidence>
<evidence type="ECO:0000256" key="12">
    <source>
        <dbReference type="ARBA" id="ARBA00023137"/>
    </source>
</evidence>
<sequence>MATITETYDTAGQYSIDIPEAAENIHVVLEGGGGAAAEGGDPYGGDGGRVEGDFPQAAGETLQIYVGGGGTIGDSSGGFNGGGSGHAANFARSSGGGGGASDIRIGGTTLDDRAAVAAGGGGATDDDDGEPVSGGAGGGLEGADGDTPLSSDGEGGTQTAGGTGDESDGSFGTGGDGASGSDYPGGGGGAGWYGGGGGGSTTAGGGAGGGGSSYIDDLQNATTTTGGGAAGGTGAGANGNDGSVTITFDLDPVAATNLTVNAERETKIDTSWTVNDPDVDGQRVYRDTSSGVDPSTATEIVDLGSSIQSHTDTVLDNGTQFYYAVETYITYDGTDYTALSAEATGTTVLPDVTGFELDASVQDELTAQNFDAGLNTGQYRIRWKESDASSYDGADEATIAYNIDPLEYVIAGLLDGEKYDIGIRTETTDVTGSWHTASEVTKLVAASGITFDNLTATSIDSVSWTVESDFEGAQEVWWQRGDYEYDDPKGELLGTVSSTTSSFSDLPMIHPDRDYTVTVRAVTQYVHADGSATETSPSAGLAQHAAPPRGWFAEVEHPSGSTRQLTVADGAQWQPQLNGLPRVRLPVPRDETWRSEAIEGQPLRVWYNGRRLPIDELETVTTEAGQTVLEGRGGLQLQRAIEAEYSSKAAHLAAEELIQQHTDYTANVDAPSNGVSIADELLLEADTTAEWQDLAVFGDTDPFEVTNDTLVVLETSYFTRGTKNTSDYSGTLRNDVAYIDGKALYLTSSGDFAEWPLSFNHEIPADRIGLAVRHEIPGSTDAEWSFNGQTVATLSTSGPSLAWIDLRDSFITVDHTLSQISAGETQTLKVDITGSAGYVIDSICVYDTKYYPPVGDWADEGWDAVHEDGGHLDGPPTYPPDGAQVRTTDAETPYSVVAASVTSALNDTSGSQAVAVSNDQGLTWLEATNTETLDQSFSEDGGALRARFTLGGTGSRNNASPRFGFDPQTVDSVEVRADLEDTPILVNQTFEGDLGNVLSEIAKQGNSIWEVRRDGSGYSIEWTRAGQRQAATDLDVSSYEDTRTIESKTLACEVVGGRQSVSGRRFTADASSFVDLGDTDIIAGTEYVFDPATSEGFERGQDYEIDNRDGSIKITNTGSMADGDTYAIDYDFKPRGRHEADEWDGDATLERREEIPGLTSRRGCQQAALRIIQETGGGLTEVDVQFADLDPDQSLVSAIKLDELPGGDLLEVREIDFSDGQGRALLGDGQSVDDAVNEIRSRIEAVARRS</sequence>
<keyword evidence="6" id="KW-0732">Signal</keyword>
<evidence type="ECO:0000256" key="8">
    <source>
        <dbReference type="ARBA" id="ARBA00022777"/>
    </source>
</evidence>
<dbReference type="RefSeq" id="WP_090615453.1">
    <property type="nucleotide sequence ID" value="NZ_FOFD01000002.1"/>
</dbReference>
<evidence type="ECO:0000256" key="6">
    <source>
        <dbReference type="ARBA" id="ARBA00022729"/>
    </source>
</evidence>
<comment type="subcellular location">
    <subcellularLocation>
        <location evidence="1">Cell membrane</location>
        <topology evidence="1">Single-pass type I membrane protein</topology>
    </subcellularLocation>
</comment>
<evidence type="ECO:0000313" key="19">
    <source>
        <dbReference type="Proteomes" id="UP000199114"/>
    </source>
</evidence>
<evidence type="ECO:0000256" key="9">
    <source>
        <dbReference type="ARBA" id="ARBA00022840"/>
    </source>
</evidence>
<keyword evidence="5" id="KW-0812">Transmembrane</keyword>
<evidence type="ECO:0000313" key="18">
    <source>
        <dbReference type="EMBL" id="SEQ30408.1"/>
    </source>
</evidence>
<keyword evidence="14" id="KW-0675">Receptor</keyword>
<evidence type="ECO:0000256" key="2">
    <source>
        <dbReference type="ARBA" id="ARBA00011902"/>
    </source>
</evidence>
<dbReference type="InterPro" id="IPR055163">
    <property type="entry name" value="ALK/LTK-like_GRD"/>
</dbReference>
<feature type="region of interest" description="Disordered" evidence="16">
    <location>
        <begin position="866"/>
        <end position="886"/>
    </location>
</feature>
<keyword evidence="8" id="KW-0418">Kinase</keyword>
<organism evidence="18 19">
    <name type="scientific">Natrinema salaciae</name>
    <dbReference type="NCBI Taxonomy" id="1186196"/>
    <lineage>
        <taxon>Archaea</taxon>
        <taxon>Methanobacteriati</taxon>
        <taxon>Methanobacteriota</taxon>
        <taxon>Stenosarchaea group</taxon>
        <taxon>Halobacteria</taxon>
        <taxon>Halobacteriales</taxon>
        <taxon>Natrialbaceae</taxon>
        <taxon>Natrinema</taxon>
    </lineage>
</organism>
<feature type="compositionally biased region" description="Gly residues" evidence="16">
    <location>
        <begin position="153"/>
        <end position="164"/>
    </location>
</feature>
<evidence type="ECO:0000256" key="14">
    <source>
        <dbReference type="ARBA" id="ARBA00023170"/>
    </source>
</evidence>
<evidence type="ECO:0000256" key="11">
    <source>
        <dbReference type="ARBA" id="ARBA00023136"/>
    </source>
</evidence>
<evidence type="ECO:0000256" key="10">
    <source>
        <dbReference type="ARBA" id="ARBA00022989"/>
    </source>
</evidence>
<feature type="domain" description="ALK/LTK-like glycine-rich" evidence="17">
    <location>
        <begin position="34"/>
        <end position="219"/>
    </location>
</feature>
<dbReference type="EC" id="2.7.10.1" evidence="2"/>
<dbReference type="GO" id="GO:0005524">
    <property type="term" value="F:ATP binding"/>
    <property type="evidence" value="ECO:0007669"/>
    <property type="project" value="UniProtKB-KW"/>
</dbReference>
<dbReference type="Proteomes" id="UP000199114">
    <property type="component" value="Unassembled WGS sequence"/>
</dbReference>
<name>A0A1H9EZI5_9EURY</name>
<keyword evidence="11" id="KW-0472">Membrane</keyword>
<evidence type="ECO:0000256" key="3">
    <source>
        <dbReference type="ARBA" id="ARBA00022475"/>
    </source>
</evidence>
<evidence type="ECO:0000256" key="15">
    <source>
        <dbReference type="ARBA" id="ARBA00023180"/>
    </source>
</evidence>
<dbReference type="InterPro" id="IPR013783">
    <property type="entry name" value="Ig-like_fold"/>
</dbReference>
<dbReference type="Gene3D" id="2.60.40.10">
    <property type="entry name" value="Immunoglobulins"/>
    <property type="match status" value="1"/>
</dbReference>
<protein>
    <recommendedName>
        <fullName evidence="2">receptor protein-tyrosine kinase</fullName>
        <ecNumber evidence="2">2.7.10.1</ecNumber>
    </recommendedName>
</protein>
<keyword evidence="9" id="KW-0067">ATP-binding</keyword>
<keyword evidence="4" id="KW-0808">Transferase</keyword>
<evidence type="ECO:0000256" key="16">
    <source>
        <dbReference type="SAM" id="MobiDB-lite"/>
    </source>
</evidence>
<keyword evidence="3" id="KW-1003">Cell membrane</keyword>
<evidence type="ECO:0000256" key="5">
    <source>
        <dbReference type="ARBA" id="ARBA00022692"/>
    </source>
</evidence>
<keyword evidence="12" id="KW-0829">Tyrosine-protein kinase</keyword>